<dbReference type="InterPro" id="IPR036388">
    <property type="entry name" value="WH-like_DNA-bd_sf"/>
</dbReference>
<accession>A0A2W2BVN1</accession>
<sequence>MPLSLKQVRYFIATADAGQVSQAAIELNVSQSAVTAAIKQLEDDTGVALFKRLPTGVSLTAEGARFLQHARNIMAAVNAAQHAPLTEDTAITGTVRIGVSYTVAGYFLPRHYTRFARSYPRIRAELYELPRNAIEGGLKDGSLDLAVMLVSNLQDRKRLAYETLIRSRRRLWLPVEHRLLAADTITLEDVAAEPYVMLTVDEAHQTAGRYWKPTGLRPGVIFTTSSVEAVRSMVADGMGVTILSDMVYRPWSLEGQRIELRNIVADIPTMDVGLAWNPSRDQSPAARTFHEFMSLSFGGAGN</sequence>
<dbReference type="InterPro" id="IPR000847">
    <property type="entry name" value="LysR_HTH_N"/>
</dbReference>
<keyword evidence="4" id="KW-0804">Transcription</keyword>
<protein>
    <submittedName>
        <fullName evidence="6">LysR family transcriptional regulator</fullName>
    </submittedName>
</protein>
<evidence type="ECO:0000256" key="1">
    <source>
        <dbReference type="ARBA" id="ARBA00009437"/>
    </source>
</evidence>
<organism evidence="6 7">
    <name type="scientific">Aestuariivirga litoralis</name>
    <dbReference type="NCBI Taxonomy" id="2650924"/>
    <lineage>
        <taxon>Bacteria</taxon>
        <taxon>Pseudomonadati</taxon>
        <taxon>Pseudomonadota</taxon>
        <taxon>Alphaproteobacteria</taxon>
        <taxon>Hyphomicrobiales</taxon>
        <taxon>Aestuariivirgaceae</taxon>
        <taxon>Aestuariivirga</taxon>
    </lineage>
</organism>
<dbReference type="GO" id="GO:0032993">
    <property type="term" value="C:protein-DNA complex"/>
    <property type="evidence" value="ECO:0007669"/>
    <property type="project" value="TreeGrafter"/>
</dbReference>
<dbReference type="SUPFAM" id="SSF46785">
    <property type="entry name" value="Winged helix' DNA-binding domain"/>
    <property type="match status" value="1"/>
</dbReference>
<evidence type="ECO:0000256" key="2">
    <source>
        <dbReference type="ARBA" id="ARBA00023015"/>
    </source>
</evidence>
<keyword evidence="7" id="KW-1185">Reference proteome</keyword>
<reference evidence="7" key="1">
    <citation type="submission" date="2018-06" db="EMBL/GenBank/DDBJ databases">
        <title>Aestuariibacter litoralis strain KCTC 52945T.</title>
        <authorList>
            <person name="Li X."/>
            <person name="Salam N."/>
            <person name="Li J.-L."/>
            <person name="Chen Y.-M."/>
            <person name="Yang Z.-W."/>
            <person name="Zhang L.-Y."/>
            <person name="Han M.-X."/>
            <person name="Xiao M."/>
            <person name="Li W.-J."/>
        </authorList>
    </citation>
    <scope>NUCLEOTIDE SEQUENCE [LARGE SCALE GENOMIC DNA]</scope>
    <source>
        <strain evidence="7">KCTC 52945</strain>
    </source>
</reference>
<dbReference type="PROSITE" id="PS50931">
    <property type="entry name" value="HTH_LYSR"/>
    <property type="match status" value="1"/>
</dbReference>
<evidence type="ECO:0000256" key="3">
    <source>
        <dbReference type="ARBA" id="ARBA00023125"/>
    </source>
</evidence>
<dbReference type="GO" id="GO:0003677">
    <property type="term" value="F:DNA binding"/>
    <property type="evidence" value="ECO:0007669"/>
    <property type="project" value="UniProtKB-KW"/>
</dbReference>
<dbReference type="FunFam" id="1.10.10.10:FF:000001">
    <property type="entry name" value="LysR family transcriptional regulator"/>
    <property type="match status" value="1"/>
</dbReference>
<feature type="domain" description="HTH lysR-type" evidence="5">
    <location>
        <begin position="3"/>
        <end position="60"/>
    </location>
</feature>
<evidence type="ECO:0000313" key="6">
    <source>
        <dbReference type="EMBL" id="PZF77536.1"/>
    </source>
</evidence>
<gene>
    <name evidence="6" type="ORF">DK847_09505</name>
</gene>
<keyword evidence="2" id="KW-0805">Transcription regulation</keyword>
<dbReference type="GO" id="GO:0003700">
    <property type="term" value="F:DNA-binding transcription factor activity"/>
    <property type="evidence" value="ECO:0007669"/>
    <property type="project" value="InterPro"/>
</dbReference>
<dbReference type="InterPro" id="IPR036390">
    <property type="entry name" value="WH_DNA-bd_sf"/>
</dbReference>
<comment type="similarity">
    <text evidence="1">Belongs to the LysR transcriptional regulatory family.</text>
</comment>
<evidence type="ECO:0000259" key="5">
    <source>
        <dbReference type="PROSITE" id="PS50931"/>
    </source>
</evidence>
<dbReference type="InterPro" id="IPR005119">
    <property type="entry name" value="LysR_subst-bd"/>
</dbReference>
<dbReference type="Pfam" id="PF03466">
    <property type="entry name" value="LysR_substrate"/>
    <property type="match status" value="1"/>
</dbReference>
<dbReference type="PANTHER" id="PTHR30346:SF0">
    <property type="entry name" value="HCA OPERON TRANSCRIPTIONAL ACTIVATOR HCAR"/>
    <property type="match status" value="1"/>
</dbReference>
<dbReference type="CDD" id="cd08412">
    <property type="entry name" value="PBP2_PAO1_like"/>
    <property type="match status" value="1"/>
</dbReference>
<dbReference type="SUPFAM" id="SSF53850">
    <property type="entry name" value="Periplasmic binding protein-like II"/>
    <property type="match status" value="1"/>
</dbReference>
<evidence type="ECO:0000313" key="7">
    <source>
        <dbReference type="Proteomes" id="UP000248795"/>
    </source>
</evidence>
<dbReference type="Proteomes" id="UP000248795">
    <property type="component" value="Unassembled WGS sequence"/>
</dbReference>
<comment type="caution">
    <text evidence="6">The sequence shown here is derived from an EMBL/GenBank/DDBJ whole genome shotgun (WGS) entry which is preliminary data.</text>
</comment>
<dbReference type="EMBL" id="QKVK01000003">
    <property type="protein sequence ID" value="PZF77536.1"/>
    <property type="molecule type" value="Genomic_DNA"/>
</dbReference>
<name>A0A2W2BVN1_9HYPH</name>
<dbReference type="PANTHER" id="PTHR30346">
    <property type="entry name" value="TRANSCRIPTIONAL DUAL REGULATOR HCAR-RELATED"/>
    <property type="match status" value="1"/>
</dbReference>
<proteinExistence type="inferred from homology"/>
<dbReference type="Pfam" id="PF00126">
    <property type="entry name" value="HTH_1"/>
    <property type="match status" value="1"/>
</dbReference>
<dbReference type="Gene3D" id="3.40.190.10">
    <property type="entry name" value="Periplasmic binding protein-like II"/>
    <property type="match status" value="2"/>
</dbReference>
<dbReference type="Gene3D" id="1.10.10.10">
    <property type="entry name" value="Winged helix-like DNA-binding domain superfamily/Winged helix DNA-binding domain"/>
    <property type="match status" value="1"/>
</dbReference>
<dbReference type="PRINTS" id="PR00039">
    <property type="entry name" value="HTHLYSR"/>
</dbReference>
<evidence type="ECO:0000256" key="4">
    <source>
        <dbReference type="ARBA" id="ARBA00023163"/>
    </source>
</evidence>
<dbReference type="AlphaFoldDB" id="A0A2W2BVN1"/>
<keyword evidence="3" id="KW-0238">DNA-binding</keyword>
<dbReference type="RefSeq" id="WP_111198052.1">
    <property type="nucleotide sequence ID" value="NZ_QKVK01000003.1"/>
</dbReference>